<name>A0A1D1VMY1_RAMVA</name>
<organism evidence="6 7">
    <name type="scientific">Ramazzottius varieornatus</name>
    <name type="common">Water bear</name>
    <name type="synonym">Tardigrade</name>
    <dbReference type="NCBI Taxonomy" id="947166"/>
    <lineage>
        <taxon>Eukaryota</taxon>
        <taxon>Metazoa</taxon>
        <taxon>Ecdysozoa</taxon>
        <taxon>Tardigrada</taxon>
        <taxon>Eutardigrada</taxon>
        <taxon>Parachela</taxon>
        <taxon>Hypsibioidea</taxon>
        <taxon>Ramazzottiidae</taxon>
        <taxon>Ramazzottius</taxon>
    </lineage>
</organism>
<dbReference type="Gene3D" id="3.40.30.10">
    <property type="entry name" value="Glutaredoxin"/>
    <property type="match status" value="1"/>
</dbReference>
<evidence type="ECO:0000256" key="2">
    <source>
        <dbReference type="PIRNR" id="PIRNR000077"/>
    </source>
</evidence>
<proteinExistence type="inferred from homology"/>
<keyword evidence="7" id="KW-1185">Reference proteome</keyword>
<keyword evidence="4" id="KW-0676">Redox-active center</keyword>
<evidence type="ECO:0000313" key="7">
    <source>
        <dbReference type="Proteomes" id="UP000186922"/>
    </source>
</evidence>
<dbReference type="PRINTS" id="PR00421">
    <property type="entry name" value="THIOREDOXIN"/>
</dbReference>
<feature type="disulfide bond" description="Redox-active" evidence="4">
    <location>
        <begin position="35"/>
        <end position="38"/>
    </location>
</feature>
<dbReference type="PROSITE" id="PS51352">
    <property type="entry name" value="THIOREDOXIN_2"/>
    <property type="match status" value="1"/>
</dbReference>
<feature type="active site" description="Nucleophile" evidence="3">
    <location>
        <position position="38"/>
    </location>
</feature>
<dbReference type="CDD" id="cd02947">
    <property type="entry name" value="TRX_family"/>
    <property type="match status" value="1"/>
</dbReference>
<dbReference type="InterPro" id="IPR013766">
    <property type="entry name" value="Thioredoxin_domain"/>
</dbReference>
<dbReference type="InterPro" id="IPR017937">
    <property type="entry name" value="Thioredoxin_CS"/>
</dbReference>
<protein>
    <recommendedName>
        <fullName evidence="2">Thioredoxin</fullName>
    </recommendedName>
</protein>
<dbReference type="Proteomes" id="UP000186922">
    <property type="component" value="Unassembled WGS sequence"/>
</dbReference>
<comment type="similarity">
    <text evidence="2">Belongs to the thioredoxin family.</text>
</comment>
<evidence type="ECO:0000259" key="5">
    <source>
        <dbReference type="PROSITE" id="PS51352"/>
    </source>
</evidence>
<dbReference type="InterPro" id="IPR036249">
    <property type="entry name" value="Thioredoxin-like_sf"/>
</dbReference>
<feature type="active site" description="Nucleophile" evidence="3">
    <location>
        <position position="35"/>
    </location>
</feature>
<feature type="site" description="Deprotonates C-terminal active site Cys" evidence="3">
    <location>
        <position position="29"/>
    </location>
</feature>
<feature type="site" description="Contributes to redox potential value" evidence="3">
    <location>
        <position position="37"/>
    </location>
</feature>
<evidence type="ECO:0000313" key="6">
    <source>
        <dbReference type="EMBL" id="GAU99858.1"/>
    </source>
</evidence>
<dbReference type="Pfam" id="PF00085">
    <property type="entry name" value="Thioredoxin"/>
    <property type="match status" value="1"/>
</dbReference>
<accession>A0A1D1VMY1</accession>
<dbReference type="PANTHER" id="PTHR46115">
    <property type="entry name" value="THIOREDOXIN-LIKE PROTEIN 1"/>
    <property type="match status" value="1"/>
</dbReference>
<dbReference type="OrthoDB" id="2121326at2759"/>
<reference evidence="6 7" key="1">
    <citation type="journal article" date="2016" name="Nat. Commun.">
        <title>Extremotolerant tardigrade genome and improved radiotolerance of human cultured cells by tardigrade-unique protein.</title>
        <authorList>
            <person name="Hashimoto T."/>
            <person name="Horikawa D.D."/>
            <person name="Saito Y."/>
            <person name="Kuwahara H."/>
            <person name="Kozuka-Hata H."/>
            <person name="Shin-I T."/>
            <person name="Minakuchi Y."/>
            <person name="Ohishi K."/>
            <person name="Motoyama A."/>
            <person name="Aizu T."/>
            <person name="Enomoto A."/>
            <person name="Kondo K."/>
            <person name="Tanaka S."/>
            <person name="Hara Y."/>
            <person name="Koshikawa S."/>
            <person name="Sagara H."/>
            <person name="Miura T."/>
            <person name="Yokobori S."/>
            <person name="Miyagawa K."/>
            <person name="Suzuki Y."/>
            <person name="Kubo T."/>
            <person name="Oyama M."/>
            <person name="Kohara Y."/>
            <person name="Fujiyama A."/>
            <person name="Arakawa K."/>
            <person name="Katayama T."/>
            <person name="Toyoda A."/>
            <person name="Kunieda T."/>
        </authorList>
    </citation>
    <scope>NUCLEOTIDE SEQUENCE [LARGE SCALE GENOMIC DNA]</scope>
    <source>
        <strain evidence="6 7">YOKOZUNA-1</strain>
    </source>
</reference>
<dbReference type="AlphaFoldDB" id="A0A1D1VMY1"/>
<evidence type="ECO:0000256" key="3">
    <source>
        <dbReference type="PIRSR" id="PIRSR000077-1"/>
    </source>
</evidence>
<dbReference type="FunFam" id="3.40.30.10:FF:000245">
    <property type="entry name" value="Thioredoxin"/>
    <property type="match status" value="1"/>
</dbReference>
<dbReference type="EMBL" id="BDGG01000005">
    <property type="protein sequence ID" value="GAU99858.1"/>
    <property type="molecule type" value="Genomic_DNA"/>
</dbReference>
<dbReference type="STRING" id="947166.A0A1D1VMY1"/>
<dbReference type="SUPFAM" id="SSF52833">
    <property type="entry name" value="Thioredoxin-like"/>
    <property type="match status" value="1"/>
</dbReference>
<keyword evidence="1 4" id="KW-1015">Disulfide bond</keyword>
<evidence type="ECO:0000256" key="1">
    <source>
        <dbReference type="ARBA" id="ARBA00023157"/>
    </source>
</evidence>
<comment type="caution">
    <text evidence="6">The sequence shown here is derived from an EMBL/GenBank/DDBJ whole genome shotgun (WGS) entry which is preliminary data.</text>
</comment>
<feature type="domain" description="Thioredoxin" evidence="5">
    <location>
        <begin position="1"/>
        <end position="108"/>
    </location>
</feature>
<dbReference type="PIRSF" id="PIRSF000077">
    <property type="entry name" value="Thioredoxin"/>
    <property type="match status" value="1"/>
</dbReference>
<evidence type="ECO:0000256" key="4">
    <source>
        <dbReference type="PIRSR" id="PIRSR000077-4"/>
    </source>
</evidence>
<gene>
    <name evidence="6" type="primary">RvY_10798-1</name>
    <name evidence="6" type="synonym">RvY_10798.1</name>
    <name evidence="6" type="ORF">RvY_10798</name>
</gene>
<dbReference type="GO" id="GO:0015035">
    <property type="term" value="F:protein-disulfide reductase activity"/>
    <property type="evidence" value="ECO:0007669"/>
    <property type="project" value="InterPro"/>
</dbReference>
<dbReference type="NCBIfam" id="TIGR01068">
    <property type="entry name" value="thioredoxin"/>
    <property type="match status" value="1"/>
</dbReference>
<dbReference type="InterPro" id="IPR005746">
    <property type="entry name" value="Thioredoxin"/>
</dbReference>
<dbReference type="PROSITE" id="PS00194">
    <property type="entry name" value="THIOREDOXIN_1"/>
    <property type="match status" value="1"/>
</dbReference>
<sequence length="108" mass="12034">MATKAQHITDKAALDKILKDAGSKLVVIDFHATWCGPCRQIGPKFEEFSSKYADVIFLKVDVDEAEDIPSEYEISVMPTFIFIKNGKPVETFSGANAGKLEDMIKKHK</sequence>
<feature type="site" description="Contributes to redox potential value" evidence="3">
    <location>
        <position position="36"/>
    </location>
</feature>